<feature type="compositionally biased region" description="Low complexity" evidence="2">
    <location>
        <begin position="879"/>
        <end position="905"/>
    </location>
</feature>
<keyword evidence="6" id="KW-1185">Reference proteome</keyword>
<feature type="region of interest" description="Disordered" evidence="2">
    <location>
        <begin position="464"/>
        <end position="538"/>
    </location>
</feature>
<feature type="coiled-coil region" evidence="1">
    <location>
        <begin position="629"/>
        <end position="656"/>
    </location>
</feature>
<dbReference type="PANTHER" id="PTHR31005">
    <property type="entry name" value="DUF4139 DOMAIN-CONTAINING PROTEIN"/>
    <property type="match status" value="1"/>
</dbReference>
<evidence type="ECO:0000259" key="3">
    <source>
        <dbReference type="Pfam" id="PF13598"/>
    </source>
</evidence>
<evidence type="ECO:0000313" key="5">
    <source>
        <dbReference type="EMBL" id="VDK22406.1"/>
    </source>
</evidence>
<dbReference type="PANTHER" id="PTHR31005:SF8">
    <property type="entry name" value="DUF4139 DOMAIN-CONTAINING PROTEIN"/>
    <property type="match status" value="1"/>
</dbReference>
<evidence type="ECO:0000256" key="1">
    <source>
        <dbReference type="SAM" id="Coils"/>
    </source>
</evidence>
<dbReference type="Pfam" id="PF13600">
    <property type="entry name" value="DUF4140"/>
    <property type="match status" value="1"/>
</dbReference>
<dbReference type="InterPro" id="IPR037291">
    <property type="entry name" value="DUF4139"/>
</dbReference>
<protein>
    <submittedName>
        <fullName evidence="7">DUF4139 domain-containing protein</fullName>
    </submittedName>
</protein>
<dbReference type="WBParaSite" id="TASK_0000107601-mRNA-1">
    <property type="protein sequence ID" value="TASK_0000107601-mRNA-1"/>
    <property type="gene ID" value="TASK_0000107601"/>
</dbReference>
<feature type="coiled-coil region" evidence="1">
    <location>
        <begin position="755"/>
        <end position="782"/>
    </location>
</feature>
<reference evidence="7" key="1">
    <citation type="submission" date="2016-04" db="UniProtKB">
        <authorList>
            <consortium name="WormBaseParasite"/>
        </authorList>
    </citation>
    <scope>IDENTIFICATION</scope>
</reference>
<feature type="compositionally biased region" description="Low complexity" evidence="2">
    <location>
        <begin position="932"/>
        <end position="946"/>
    </location>
</feature>
<feature type="region of interest" description="Disordered" evidence="2">
    <location>
        <begin position="679"/>
        <end position="706"/>
    </location>
</feature>
<organism evidence="7">
    <name type="scientific">Taenia asiatica</name>
    <name type="common">Asian tapeworm</name>
    <dbReference type="NCBI Taxonomy" id="60517"/>
    <lineage>
        <taxon>Eukaryota</taxon>
        <taxon>Metazoa</taxon>
        <taxon>Spiralia</taxon>
        <taxon>Lophotrochozoa</taxon>
        <taxon>Platyhelminthes</taxon>
        <taxon>Cestoda</taxon>
        <taxon>Eucestoda</taxon>
        <taxon>Cyclophyllidea</taxon>
        <taxon>Taeniidae</taxon>
        <taxon>Taenia</taxon>
    </lineage>
</organism>
<feature type="compositionally biased region" description="Polar residues" evidence="2">
    <location>
        <begin position="490"/>
        <end position="509"/>
    </location>
</feature>
<feature type="compositionally biased region" description="Basic and acidic residues" evidence="2">
    <location>
        <begin position="178"/>
        <end position="199"/>
    </location>
</feature>
<reference evidence="5 6" key="2">
    <citation type="submission" date="2018-11" db="EMBL/GenBank/DDBJ databases">
        <authorList>
            <consortium name="Pathogen Informatics"/>
        </authorList>
    </citation>
    <scope>NUCLEOTIDE SEQUENCE [LARGE SCALE GENOMIC DNA]</scope>
</reference>
<feature type="domain" description="DUF4140" evidence="4">
    <location>
        <begin position="559"/>
        <end position="660"/>
    </location>
</feature>
<gene>
    <name evidence="5" type="ORF">TASK_LOCUS1077</name>
</gene>
<dbReference type="STRING" id="60517.A0A0R3VUR0"/>
<dbReference type="Proteomes" id="UP000282613">
    <property type="component" value="Unassembled WGS sequence"/>
</dbReference>
<feature type="compositionally biased region" description="Polar residues" evidence="2">
    <location>
        <begin position="100"/>
        <end position="115"/>
    </location>
</feature>
<feature type="region of interest" description="Disordered" evidence="2">
    <location>
        <begin position="99"/>
        <end position="284"/>
    </location>
</feature>
<sequence length="1382" mass="153546">MEHSSIVMCLQSQHCPAHIINYLLTRHKSPILLVSDTHSKLDFSKDYVEPPVVPKDDLLYLQEELEEHLNKSENTPHNNEGNQLIFEDLNGEGIAKETEGFSQSTFSEQVDSPTPSMEEDFLPPAPPVKSELPPKEDLQGESEFGEHFYPEAPNQEDLNNPEFAPHPFREDVEEVEEESKAHLADQEQLEAQKHYEESKQLGNQENFDDQEHFEGQDLHEEPEQYGGQENFEIHDQFEDQDQHEGLAQFENQQSLDDQEHFESKELHESQEQFENQHYPENQDHYEGQEYCEEAKELEVQFGVPPKHPPTPELLHASEKVEHTDHLLEHPEGYIEAPQDTNLLDAAHMDLVGGTDQFAVEKQESTPFHATAGIGAGEAVINDLEQTASLTSSEHSAEPNKHIADARGVVVSELPVEPQPPPIMQAEDLVLQEAKPSFNAIKKNLEKRNEKAPIQANLFFPSSIVGSLQSQPPQTHQRAGLSDMESPRSGKYSSSHMNGSETPDYSQHRTPSGPVGSGEDSSTHKTINRGGNKEGRGNAPAGLAQVRQTLALPDLQLSHVTVFTDRAELVRTITPVFRAGEIVEMLFENVSTAIDKDSIRVELRGAATILDVTYTARPVPHLEETWAQSIADLQTELRQCHRQIEAVTGRLARLEKQRTVLDTFADGMTKKTEEEVFAAALPQPPPMPPPQYDKKHDKHSKKAPPAHEDSFAMGLAKRSVSELNNQANPYDPTHMDTLQRFLTMYEDQAERLDSSLLASKEELDRTRDRAEQIEKELIALEKRQDENLVREISVLIEPREDGPVDMLITYVVGRCLWKPAYDIRLFNSDGSMKIIYYGLVQQSTGEDWEPRRMTLSTAQPSSEGLCPSLGLQRLHYKQNTPQPTSTSSVSSASSSRPPRPASSASRNKTPRALAQTHHQHSLLNENGPHTPELALSSSSPSHLNSESSIRRQQALLAAKQSKKSPSAWKRDSSGSSRPMSPSVDHRCTPPTAMFIPQEDVAIVGNYLVATLPRSRHTSLSGESMHQPRSTSRSNASYFEEAVPILGLPSHLSVSLIGFYSATGTVDSSTNGFHSLFKSRTASDAGSILAARRTGSPRIVSTPHGTLQRAPSYNETGTTTLRGTSISRAASRQALGTSLLVNAAPSNEPQIASTAKLATTPTPAVATVIFEVPRPPAMVACNNEEVRVTVGLIDLQPSYDYVTVPKRSLSAFLKAHVKNSSNFYILPGQTNIYSDNTFIGKSELGAVAPGEELACELGAESGIEVIYRPMFKSKENATGQKATVSFKQVIDVRNTFQRPVRVMVVDQLPSSGEDKIKVSFLVNLIEPNIKNPEKYDKKKSIRMNKHHNIEWDLDLHAGETKEIVLRYTVEYPAVEELEVSVAED</sequence>
<feature type="compositionally biased region" description="Low complexity" evidence="2">
    <location>
        <begin position="972"/>
        <end position="981"/>
    </location>
</feature>
<dbReference type="Pfam" id="PF13598">
    <property type="entry name" value="DUF4139"/>
    <property type="match status" value="1"/>
</dbReference>
<name>A0A0R3VUR0_TAEAS</name>
<accession>A0A0R3VUR0</accession>
<feature type="compositionally biased region" description="Basic and acidic residues" evidence="2">
    <location>
        <begin position="257"/>
        <end position="270"/>
    </location>
</feature>
<evidence type="ECO:0000259" key="4">
    <source>
        <dbReference type="Pfam" id="PF13600"/>
    </source>
</evidence>
<feature type="domain" description="DUF4139" evidence="3">
    <location>
        <begin position="807"/>
        <end position="1370"/>
    </location>
</feature>
<feature type="compositionally biased region" description="Basic and acidic residues" evidence="2">
    <location>
        <begin position="132"/>
        <end position="149"/>
    </location>
</feature>
<evidence type="ECO:0000313" key="7">
    <source>
        <dbReference type="WBParaSite" id="TASK_0000107601-mRNA-1"/>
    </source>
</evidence>
<keyword evidence="1" id="KW-0175">Coiled coil</keyword>
<evidence type="ECO:0000256" key="2">
    <source>
        <dbReference type="SAM" id="MobiDB-lite"/>
    </source>
</evidence>
<feature type="compositionally biased region" description="Basic and acidic residues" evidence="2">
    <location>
        <begin position="231"/>
        <end position="244"/>
    </location>
</feature>
<feature type="compositionally biased region" description="Basic and acidic residues" evidence="2">
    <location>
        <begin position="209"/>
        <end position="222"/>
    </location>
</feature>
<evidence type="ECO:0000313" key="6">
    <source>
        <dbReference type="Proteomes" id="UP000282613"/>
    </source>
</evidence>
<dbReference type="NCBIfam" id="TIGR02231">
    <property type="entry name" value="mucoidy inhibitor MuiA family protein"/>
    <property type="match status" value="1"/>
</dbReference>
<dbReference type="InterPro" id="IPR025554">
    <property type="entry name" value="DUF4140"/>
</dbReference>
<feature type="region of interest" description="Disordered" evidence="2">
    <location>
        <begin position="877"/>
        <end position="989"/>
    </location>
</feature>
<feature type="compositionally biased region" description="Polar residues" evidence="2">
    <location>
        <begin position="464"/>
        <end position="476"/>
    </location>
</feature>
<dbReference type="InterPro" id="IPR011935">
    <property type="entry name" value="CHP02231"/>
</dbReference>
<proteinExistence type="predicted"/>
<dbReference type="OrthoDB" id="10068793at2759"/>
<dbReference type="EMBL" id="UYRS01000207">
    <property type="protein sequence ID" value="VDK22406.1"/>
    <property type="molecule type" value="Genomic_DNA"/>
</dbReference>
<feature type="compositionally biased region" description="Pro residues" evidence="2">
    <location>
        <begin position="681"/>
        <end position="690"/>
    </location>
</feature>